<dbReference type="EMBL" id="CP014136">
    <property type="protein sequence ID" value="ATA21998.1"/>
    <property type="molecule type" value="Genomic_DNA"/>
</dbReference>
<dbReference type="CDD" id="cd09735">
    <property type="entry name" value="Csy1_I-F"/>
    <property type="match status" value="1"/>
</dbReference>
<dbReference type="KEGG" id="gqu:AWC35_23140"/>
<accession>A0A250B6W4</accession>
<dbReference type="RefSeq" id="WP_095848584.1">
    <property type="nucleotide sequence ID" value="NZ_CP014136.1"/>
</dbReference>
<dbReference type="OrthoDB" id="9815616at2"/>
<dbReference type="NCBIfam" id="TIGR02564">
    <property type="entry name" value="cas_Csy1"/>
    <property type="match status" value="1"/>
</dbReference>
<dbReference type="AlphaFoldDB" id="A0A250B6W4"/>
<dbReference type="InterPro" id="IPR013397">
    <property type="entry name" value="CRISPR-assoc_prot_Csy1"/>
</dbReference>
<sequence>MEEVGLSRFIIDYIENRRRLRLEVAEKKFANDALALAAERQEINDRYQVRAWLTDAASRAEQISLVTHALKFTHSDAKGSSVFSAAPVEESPEYLSTAALRQPAVDAVGNAAALDVAKLLQTEYGGDSLAAALQREDHAALAVLTDDPQQLTQWITGFKRALTDKQLRSHKLAKQIYFPLSDTAAGSQYHLLSPLYSSSLAQALHQRITVARFSDEAKAIRQARKEQRWHDAIDVSYPNLAVQNMGGTKPQNISFLNSGRRGKSYLLPCAAPVWQSIAKPPLQHKSIFRPRGEFEHHARPAVRQMQQFLLSVAPSGNTLEMRRQCWAYADSIIDSLFNYAAAIQNLDAGWSANECCELKRSQQLWLDPWRAESDGDFKFARGGGGWKQEIAQDFGVWLNRQLEHEQLRFSEVERREWSTAALFKRRMRESESALTEAMR</sequence>
<proteinExistence type="predicted"/>
<protein>
    <submittedName>
        <fullName evidence="1">Type I-F CRISPR-associated protein Csy1</fullName>
    </submittedName>
</protein>
<evidence type="ECO:0000313" key="1">
    <source>
        <dbReference type="EMBL" id="ATA21998.1"/>
    </source>
</evidence>
<dbReference type="Proteomes" id="UP000217182">
    <property type="component" value="Chromosome"/>
</dbReference>
<gene>
    <name evidence="1" type="ORF">AWC35_23140</name>
</gene>
<organism evidence="1 2">
    <name type="scientific">Gibbsiella quercinecans</name>
    <dbReference type="NCBI Taxonomy" id="929813"/>
    <lineage>
        <taxon>Bacteria</taxon>
        <taxon>Pseudomonadati</taxon>
        <taxon>Pseudomonadota</taxon>
        <taxon>Gammaproteobacteria</taxon>
        <taxon>Enterobacterales</taxon>
        <taxon>Yersiniaceae</taxon>
        <taxon>Gibbsiella</taxon>
    </lineage>
</organism>
<name>A0A250B6W4_9GAMM</name>
<keyword evidence="2" id="KW-1185">Reference proteome</keyword>
<reference evidence="1 2" key="1">
    <citation type="submission" date="2016-01" db="EMBL/GenBank/DDBJ databases">
        <authorList>
            <person name="Oliw E.H."/>
        </authorList>
    </citation>
    <scope>NUCLEOTIDE SEQUENCE [LARGE SCALE GENOMIC DNA]</scope>
    <source>
        <strain evidence="1 2">FRB97</strain>
    </source>
</reference>
<dbReference type="Pfam" id="PF09611">
    <property type="entry name" value="Cas_Csy1"/>
    <property type="match status" value="1"/>
</dbReference>
<evidence type="ECO:0000313" key="2">
    <source>
        <dbReference type="Proteomes" id="UP000217182"/>
    </source>
</evidence>